<evidence type="ECO:0000256" key="1">
    <source>
        <dbReference type="ARBA" id="ARBA00004651"/>
    </source>
</evidence>
<feature type="transmembrane region" description="Helical" evidence="7">
    <location>
        <begin position="345"/>
        <end position="363"/>
    </location>
</feature>
<dbReference type="AlphaFoldDB" id="A0A0S4J8R5"/>
<dbReference type="InterPro" id="IPR002781">
    <property type="entry name" value="TM_pro_TauE-like"/>
</dbReference>
<keyword evidence="4 7" id="KW-0812">Transmembrane</keyword>
<feature type="transmembrane region" description="Helical" evidence="7">
    <location>
        <begin position="160"/>
        <end position="182"/>
    </location>
</feature>
<feature type="transmembrane region" description="Helical" evidence="7">
    <location>
        <begin position="131"/>
        <end position="154"/>
    </location>
</feature>
<feature type="transmembrane region" description="Helical" evidence="7">
    <location>
        <begin position="38"/>
        <end position="56"/>
    </location>
</feature>
<feature type="transmembrane region" description="Helical" evidence="7">
    <location>
        <begin position="322"/>
        <end position="339"/>
    </location>
</feature>
<keyword evidence="5 7" id="KW-1133">Transmembrane helix</keyword>
<evidence type="ECO:0000313" key="8">
    <source>
        <dbReference type="EMBL" id="CUG86917.1"/>
    </source>
</evidence>
<dbReference type="Pfam" id="PF01925">
    <property type="entry name" value="TauE"/>
    <property type="match status" value="1"/>
</dbReference>
<evidence type="ECO:0000313" key="9">
    <source>
        <dbReference type="Proteomes" id="UP000051952"/>
    </source>
</evidence>
<proteinExistence type="predicted"/>
<dbReference type="PANTHER" id="PTHR30269">
    <property type="entry name" value="TRANSMEMBRANE PROTEIN YFCA"/>
    <property type="match status" value="1"/>
</dbReference>
<reference evidence="9" key="1">
    <citation type="submission" date="2015-09" db="EMBL/GenBank/DDBJ databases">
        <authorList>
            <consortium name="Pathogen Informatics"/>
        </authorList>
    </citation>
    <scope>NUCLEOTIDE SEQUENCE [LARGE SCALE GENOMIC DNA]</scope>
    <source>
        <strain evidence="9">Lake Konstanz</strain>
    </source>
</reference>
<keyword evidence="3" id="KW-1003">Cell membrane</keyword>
<sequence length="407" mass="43974">MDLVNSTAASAFPSILLTTENAAVALSSSSSLIGGDQLSAASPMFVVGYLILINFLGSFIQGITTFGDAIVIQILWHALASATGDWLHQSPLGAEDVQAMALLQYSRTVILNPMVAKLAYSAGARFVPKKLIIASIIPQLLATIFGEHLLVIVPHELLKFYFGVICIVFAASFTLLKGFRYWQEIQREKRKINDDEPMSATTAVASPTTQLNETIEHEPMVQLRVQVAFVITSAVAGITGSLTGVGGPPFMILILILNLPPAFVRLLFPLASLPALYVRYGLAVRDSLITVDMIPYHAVSVAAGVVGVLCGNLIGKRVGPKTFNVVVFVLLVLAAMMMLLDVPWLSVVLLVSGAALMTVVWFAEQRELLAKEEEQTAEACEVISICDSVQAEDLERRYDDLQDEVAI</sequence>
<protein>
    <submittedName>
        <fullName evidence="8">Membrane-associated protein, putative</fullName>
    </submittedName>
</protein>
<organism evidence="8 9">
    <name type="scientific">Bodo saltans</name>
    <name type="common">Flagellated protozoan</name>
    <dbReference type="NCBI Taxonomy" id="75058"/>
    <lineage>
        <taxon>Eukaryota</taxon>
        <taxon>Discoba</taxon>
        <taxon>Euglenozoa</taxon>
        <taxon>Kinetoplastea</taxon>
        <taxon>Metakinetoplastina</taxon>
        <taxon>Eubodonida</taxon>
        <taxon>Bodonidae</taxon>
        <taxon>Bodo</taxon>
    </lineage>
</organism>
<dbReference type="EMBL" id="CYKH01001406">
    <property type="protein sequence ID" value="CUG86917.1"/>
    <property type="molecule type" value="Genomic_DNA"/>
</dbReference>
<dbReference type="PANTHER" id="PTHR30269:SF38">
    <property type="entry name" value="SULFITE EXPORTER TAUE_SAFE"/>
    <property type="match status" value="1"/>
</dbReference>
<dbReference type="GO" id="GO:0005886">
    <property type="term" value="C:plasma membrane"/>
    <property type="evidence" value="ECO:0007669"/>
    <property type="project" value="UniProtKB-SubCell"/>
</dbReference>
<dbReference type="InterPro" id="IPR052017">
    <property type="entry name" value="TSUP"/>
</dbReference>
<name>A0A0S4J8R5_BODSA</name>
<gene>
    <name evidence="8" type="ORF">BSAL_00765</name>
</gene>
<evidence type="ECO:0000256" key="2">
    <source>
        <dbReference type="ARBA" id="ARBA00022448"/>
    </source>
</evidence>
<evidence type="ECO:0000256" key="6">
    <source>
        <dbReference type="ARBA" id="ARBA00023136"/>
    </source>
</evidence>
<dbReference type="Proteomes" id="UP000051952">
    <property type="component" value="Unassembled WGS sequence"/>
</dbReference>
<dbReference type="OrthoDB" id="273108at2759"/>
<accession>A0A0S4J8R5</accession>
<evidence type="ECO:0000256" key="5">
    <source>
        <dbReference type="ARBA" id="ARBA00022989"/>
    </source>
</evidence>
<dbReference type="VEuPathDB" id="TriTrypDB:BSAL_00765"/>
<evidence type="ECO:0000256" key="3">
    <source>
        <dbReference type="ARBA" id="ARBA00022475"/>
    </source>
</evidence>
<evidence type="ECO:0000256" key="4">
    <source>
        <dbReference type="ARBA" id="ARBA00022692"/>
    </source>
</evidence>
<feature type="transmembrane region" description="Helical" evidence="7">
    <location>
        <begin position="293"/>
        <end position="315"/>
    </location>
</feature>
<keyword evidence="9" id="KW-1185">Reference proteome</keyword>
<keyword evidence="2" id="KW-0813">Transport</keyword>
<comment type="subcellular location">
    <subcellularLocation>
        <location evidence="1">Cell membrane</location>
        <topology evidence="1">Multi-pass membrane protein</topology>
    </subcellularLocation>
</comment>
<keyword evidence="6 7" id="KW-0472">Membrane</keyword>
<evidence type="ECO:0000256" key="7">
    <source>
        <dbReference type="SAM" id="Phobius"/>
    </source>
</evidence>